<evidence type="ECO:0000256" key="3">
    <source>
        <dbReference type="ARBA" id="ARBA00023163"/>
    </source>
</evidence>
<dbReference type="InterPro" id="IPR051011">
    <property type="entry name" value="Metal_resp_trans_reg"/>
</dbReference>
<dbReference type="PANTHER" id="PTHR43132">
    <property type="entry name" value="ARSENICAL RESISTANCE OPERON REPRESSOR ARSR-RELATED"/>
    <property type="match status" value="1"/>
</dbReference>
<dbReference type="EMBL" id="JAAGNC010000222">
    <property type="protein sequence ID" value="NEC62918.1"/>
    <property type="molecule type" value="Genomic_DNA"/>
</dbReference>
<dbReference type="Gene3D" id="1.10.10.10">
    <property type="entry name" value="Winged helix-like DNA-binding domain superfamily/Winged helix DNA-binding domain"/>
    <property type="match status" value="1"/>
</dbReference>
<keyword evidence="3" id="KW-0804">Transcription</keyword>
<dbReference type="SMART" id="SM00418">
    <property type="entry name" value="HTH_ARSR"/>
    <property type="match status" value="1"/>
</dbReference>
<dbReference type="InterPro" id="IPR036388">
    <property type="entry name" value="WH-like_DNA-bd_sf"/>
</dbReference>
<evidence type="ECO:0000313" key="6">
    <source>
        <dbReference type="Proteomes" id="UP000470404"/>
    </source>
</evidence>
<dbReference type="Proteomes" id="UP000470404">
    <property type="component" value="Unassembled WGS sequence"/>
</dbReference>
<evidence type="ECO:0000313" key="5">
    <source>
        <dbReference type="EMBL" id="NEC62918.1"/>
    </source>
</evidence>
<gene>
    <name evidence="5" type="ORF">G3I59_46845</name>
</gene>
<dbReference type="Pfam" id="PF01022">
    <property type="entry name" value="HTH_5"/>
    <property type="match status" value="1"/>
</dbReference>
<protein>
    <submittedName>
        <fullName evidence="5">Winged helix-turn-helix transcriptional regulator</fullName>
    </submittedName>
</protein>
<dbReference type="RefSeq" id="WP_067583465.1">
    <property type="nucleotide sequence ID" value="NZ_JAAGNC010000222.1"/>
</dbReference>
<sequence>MLTWELDADDLLRTRFALSPIAELDSLLRKLAGLSPDPLPEHWAATLRPAFEDLRRRTALNAVLALKSRHYEPCFTAPPPVGPRQTFEEDIVAVRGTSLAAARAEIDFCLGVRPCRNKAVMCVLAATDVVSRIGDALHAAWHELLEPEWPRLRAIAERDIVYRLGQLGRHGWLTTLGSLNARIRWAGGALTVPRHRPSKHVTSDGRGLLLVPSVMLCPRVGIFSEPAWPRTIVYTARGSDAFWSAAADPDTADLDRLLGRNRSRVLLALELPASTTQLGHSLKISTGAVGDHLSVLRHAGLVDKARSGRTVLYSRTPLGDALAGGADVAVAG</sequence>
<name>A0ABX0C6Z3_9PSEU</name>
<dbReference type="InterPro" id="IPR036390">
    <property type="entry name" value="WH_DNA-bd_sf"/>
</dbReference>
<evidence type="ECO:0000256" key="1">
    <source>
        <dbReference type="ARBA" id="ARBA00023015"/>
    </source>
</evidence>
<proteinExistence type="predicted"/>
<evidence type="ECO:0000256" key="2">
    <source>
        <dbReference type="ARBA" id="ARBA00023125"/>
    </source>
</evidence>
<organism evidence="5 6">
    <name type="scientific">Amycolatopsis rubida</name>
    <dbReference type="NCBI Taxonomy" id="112413"/>
    <lineage>
        <taxon>Bacteria</taxon>
        <taxon>Bacillati</taxon>
        <taxon>Actinomycetota</taxon>
        <taxon>Actinomycetes</taxon>
        <taxon>Pseudonocardiales</taxon>
        <taxon>Pseudonocardiaceae</taxon>
        <taxon>Amycolatopsis</taxon>
    </lineage>
</organism>
<evidence type="ECO:0000259" key="4">
    <source>
        <dbReference type="SMART" id="SM00418"/>
    </source>
</evidence>
<dbReference type="PANTHER" id="PTHR43132:SF6">
    <property type="entry name" value="HTH-TYPE TRANSCRIPTIONAL REPRESSOR CZRA"/>
    <property type="match status" value="1"/>
</dbReference>
<feature type="domain" description="HTH arsR-type" evidence="4">
    <location>
        <begin position="256"/>
        <end position="327"/>
    </location>
</feature>
<keyword evidence="1" id="KW-0805">Transcription regulation</keyword>
<keyword evidence="6" id="KW-1185">Reference proteome</keyword>
<dbReference type="CDD" id="cd00090">
    <property type="entry name" value="HTH_ARSR"/>
    <property type="match status" value="1"/>
</dbReference>
<reference evidence="5 6" key="1">
    <citation type="submission" date="2020-01" db="EMBL/GenBank/DDBJ databases">
        <title>Insect and environment-associated Actinomycetes.</title>
        <authorList>
            <person name="Currrie C."/>
            <person name="Chevrette M."/>
            <person name="Carlson C."/>
            <person name="Stubbendieck R."/>
            <person name="Wendt-Pienkowski E."/>
        </authorList>
    </citation>
    <scope>NUCLEOTIDE SEQUENCE [LARGE SCALE GENOMIC DNA]</scope>
    <source>
        <strain evidence="5 6">SID8386</strain>
    </source>
</reference>
<dbReference type="SUPFAM" id="SSF46785">
    <property type="entry name" value="Winged helix' DNA-binding domain"/>
    <property type="match status" value="1"/>
</dbReference>
<comment type="caution">
    <text evidence="5">The sequence shown here is derived from an EMBL/GenBank/DDBJ whole genome shotgun (WGS) entry which is preliminary data.</text>
</comment>
<dbReference type="InterPro" id="IPR001845">
    <property type="entry name" value="HTH_ArsR_DNA-bd_dom"/>
</dbReference>
<accession>A0ABX0C6Z3</accession>
<dbReference type="InterPro" id="IPR011991">
    <property type="entry name" value="ArsR-like_HTH"/>
</dbReference>
<keyword evidence="2" id="KW-0238">DNA-binding</keyword>